<dbReference type="AlphaFoldDB" id="A0A9K3IT35"/>
<proteinExistence type="predicted"/>
<keyword evidence="2" id="KW-1185">Reference proteome</keyword>
<dbReference type="EMBL" id="MNCJ02000321">
    <property type="protein sequence ID" value="KAF5802244.1"/>
    <property type="molecule type" value="Genomic_DNA"/>
</dbReference>
<protein>
    <submittedName>
        <fullName evidence="1">Uncharacterized protein</fullName>
    </submittedName>
</protein>
<reference evidence="1" key="1">
    <citation type="journal article" date="2017" name="Nature">
        <title>The sunflower genome provides insights into oil metabolism, flowering and Asterid evolution.</title>
        <authorList>
            <person name="Badouin H."/>
            <person name="Gouzy J."/>
            <person name="Grassa C.J."/>
            <person name="Murat F."/>
            <person name="Staton S.E."/>
            <person name="Cottret L."/>
            <person name="Lelandais-Briere C."/>
            <person name="Owens G.L."/>
            <person name="Carrere S."/>
            <person name="Mayjonade B."/>
            <person name="Legrand L."/>
            <person name="Gill N."/>
            <person name="Kane N.C."/>
            <person name="Bowers J.E."/>
            <person name="Hubner S."/>
            <person name="Bellec A."/>
            <person name="Berard A."/>
            <person name="Berges H."/>
            <person name="Blanchet N."/>
            <person name="Boniface M.C."/>
            <person name="Brunel D."/>
            <person name="Catrice O."/>
            <person name="Chaidir N."/>
            <person name="Claudel C."/>
            <person name="Donnadieu C."/>
            <person name="Faraut T."/>
            <person name="Fievet G."/>
            <person name="Helmstetter N."/>
            <person name="King M."/>
            <person name="Knapp S.J."/>
            <person name="Lai Z."/>
            <person name="Le Paslier M.C."/>
            <person name="Lippi Y."/>
            <person name="Lorenzon L."/>
            <person name="Mandel J.R."/>
            <person name="Marage G."/>
            <person name="Marchand G."/>
            <person name="Marquand E."/>
            <person name="Bret-Mestries E."/>
            <person name="Morien E."/>
            <person name="Nambeesan S."/>
            <person name="Nguyen T."/>
            <person name="Pegot-Espagnet P."/>
            <person name="Pouilly N."/>
            <person name="Raftis F."/>
            <person name="Sallet E."/>
            <person name="Schiex T."/>
            <person name="Thomas J."/>
            <person name="Vandecasteele C."/>
            <person name="Vares D."/>
            <person name="Vear F."/>
            <person name="Vautrin S."/>
            <person name="Crespi M."/>
            <person name="Mangin B."/>
            <person name="Burke J.M."/>
            <person name="Salse J."/>
            <person name="Munos S."/>
            <person name="Vincourt P."/>
            <person name="Rieseberg L.H."/>
            <person name="Langlade N.B."/>
        </authorList>
    </citation>
    <scope>NUCLEOTIDE SEQUENCE</scope>
    <source>
        <tissue evidence="1">Leaves</tissue>
    </source>
</reference>
<evidence type="ECO:0000313" key="2">
    <source>
        <dbReference type="Proteomes" id="UP000215914"/>
    </source>
</evidence>
<sequence length="42" mass="4743">MSPFSFNETNGTLVLVFTMKLLDYKLSMSSLLEGLVHISHLQ</sequence>
<evidence type="ECO:0000313" key="1">
    <source>
        <dbReference type="EMBL" id="KAF5802244.1"/>
    </source>
</evidence>
<dbReference type="Gramene" id="mRNA:HanXRQr2_Chr06g0257321">
    <property type="protein sequence ID" value="mRNA:HanXRQr2_Chr06g0257321"/>
    <property type="gene ID" value="HanXRQr2_Chr06g0257321"/>
</dbReference>
<gene>
    <name evidence="1" type="ORF">HanXRQr2_Chr06g0257321</name>
</gene>
<accession>A0A9K3IT35</accession>
<comment type="caution">
    <text evidence="1">The sequence shown here is derived from an EMBL/GenBank/DDBJ whole genome shotgun (WGS) entry which is preliminary data.</text>
</comment>
<reference evidence="1" key="2">
    <citation type="submission" date="2020-06" db="EMBL/GenBank/DDBJ databases">
        <title>Helianthus annuus Genome sequencing and assembly Release 2.</title>
        <authorList>
            <person name="Gouzy J."/>
            <person name="Langlade N."/>
            <person name="Munos S."/>
        </authorList>
    </citation>
    <scope>NUCLEOTIDE SEQUENCE</scope>
    <source>
        <tissue evidence="1">Leaves</tissue>
    </source>
</reference>
<organism evidence="1 2">
    <name type="scientific">Helianthus annuus</name>
    <name type="common">Common sunflower</name>
    <dbReference type="NCBI Taxonomy" id="4232"/>
    <lineage>
        <taxon>Eukaryota</taxon>
        <taxon>Viridiplantae</taxon>
        <taxon>Streptophyta</taxon>
        <taxon>Embryophyta</taxon>
        <taxon>Tracheophyta</taxon>
        <taxon>Spermatophyta</taxon>
        <taxon>Magnoliopsida</taxon>
        <taxon>eudicotyledons</taxon>
        <taxon>Gunneridae</taxon>
        <taxon>Pentapetalae</taxon>
        <taxon>asterids</taxon>
        <taxon>campanulids</taxon>
        <taxon>Asterales</taxon>
        <taxon>Asteraceae</taxon>
        <taxon>Asteroideae</taxon>
        <taxon>Heliantheae alliance</taxon>
        <taxon>Heliantheae</taxon>
        <taxon>Helianthus</taxon>
    </lineage>
</organism>
<name>A0A9K3IT35_HELAN</name>
<dbReference type="Proteomes" id="UP000215914">
    <property type="component" value="Unassembled WGS sequence"/>
</dbReference>